<feature type="transmembrane region" description="Helical" evidence="10">
    <location>
        <begin position="133"/>
        <end position="154"/>
    </location>
</feature>
<feature type="transmembrane region" description="Helical" evidence="10">
    <location>
        <begin position="46"/>
        <end position="65"/>
    </location>
</feature>
<feature type="domain" description="Histidine kinase/HSP90-like ATPase" evidence="11">
    <location>
        <begin position="386"/>
        <end position="476"/>
    </location>
</feature>
<evidence type="ECO:0000256" key="8">
    <source>
        <dbReference type="ARBA" id="ARBA00023012"/>
    </source>
</evidence>
<dbReference type="SMART" id="SM00387">
    <property type="entry name" value="HATPase_c"/>
    <property type="match status" value="1"/>
</dbReference>
<evidence type="ECO:0000256" key="1">
    <source>
        <dbReference type="ARBA" id="ARBA00000085"/>
    </source>
</evidence>
<evidence type="ECO:0000256" key="9">
    <source>
        <dbReference type="SAM" id="Coils"/>
    </source>
</evidence>
<feature type="transmembrane region" description="Helical" evidence="10">
    <location>
        <begin position="20"/>
        <end position="39"/>
    </location>
</feature>
<feature type="transmembrane region" description="Helical" evidence="10">
    <location>
        <begin position="103"/>
        <end position="121"/>
    </location>
</feature>
<dbReference type="InterPro" id="IPR003594">
    <property type="entry name" value="HATPase_dom"/>
</dbReference>
<comment type="caution">
    <text evidence="12">The sequence shown here is derived from an EMBL/GenBank/DDBJ whole genome shotgun (WGS) entry which is preliminary data.</text>
</comment>
<dbReference type="InterPro" id="IPR050482">
    <property type="entry name" value="Sensor_HK_TwoCompSys"/>
</dbReference>
<keyword evidence="13" id="KW-1185">Reference proteome</keyword>
<evidence type="ECO:0000259" key="11">
    <source>
        <dbReference type="SMART" id="SM00387"/>
    </source>
</evidence>
<reference evidence="13" key="1">
    <citation type="journal article" date="2019" name="Int. J. Syst. Evol. Microbiol.">
        <title>The Global Catalogue of Microorganisms (GCM) 10K type strain sequencing project: providing services to taxonomists for standard genome sequencing and annotation.</title>
        <authorList>
            <consortium name="The Broad Institute Genomics Platform"/>
            <consortium name="The Broad Institute Genome Sequencing Center for Infectious Disease"/>
            <person name="Wu L."/>
            <person name="Ma J."/>
        </authorList>
    </citation>
    <scope>NUCLEOTIDE SEQUENCE [LARGE SCALE GENOMIC DNA]</scope>
    <source>
        <strain evidence="13">JCM 11136</strain>
    </source>
</reference>
<name>A0ABP3ZCT1_9ACTN</name>
<evidence type="ECO:0000313" key="13">
    <source>
        <dbReference type="Proteomes" id="UP001501578"/>
    </source>
</evidence>
<evidence type="ECO:0000256" key="4">
    <source>
        <dbReference type="ARBA" id="ARBA00022679"/>
    </source>
</evidence>
<accession>A0ABP3ZCT1</accession>
<keyword evidence="10" id="KW-0472">Membrane</keyword>
<evidence type="ECO:0000256" key="3">
    <source>
        <dbReference type="ARBA" id="ARBA00022553"/>
    </source>
</evidence>
<evidence type="ECO:0000256" key="10">
    <source>
        <dbReference type="SAM" id="Phobius"/>
    </source>
</evidence>
<dbReference type="SUPFAM" id="SSF55874">
    <property type="entry name" value="ATPase domain of HSP90 chaperone/DNA topoisomerase II/histidine kinase"/>
    <property type="match status" value="1"/>
</dbReference>
<dbReference type="RefSeq" id="WP_343949186.1">
    <property type="nucleotide sequence ID" value="NZ_BAAAHQ010000007.1"/>
</dbReference>
<dbReference type="Proteomes" id="UP001501578">
    <property type="component" value="Unassembled WGS sequence"/>
</dbReference>
<keyword evidence="6" id="KW-0418">Kinase</keyword>
<keyword evidence="10" id="KW-0812">Transmembrane</keyword>
<proteinExistence type="predicted"/>
<protein>
    <recommendedName>
        <fullName evidence="2">histidine kinase</fullName>
        <ecNumber evidence="2">2.7.13.3</ecNumber>
    </recommendedName>
</protein>
<dbReference type="EC" id="2.7.13.3" evidence="2"/>
<comment type="catalytic activity">
    <reaction evidence="1">
        <text>ATP + protein L-histidine = ADP + protein N-phospho-L-histidine.</text>
        <dbReference type="EC" id="2.7.13.3"/>
    </reaction>
</comment>
<feature type="transmembrane region" description="Helical" evidence="10">
    <location>
        <begin position="71"/>
        <end position="91"/>
    </location>
</feature>
<evidence type="ECO:0000256" key="2">
    <source>
        <dbReference type="ARBA" id="ARBA00012438"/>
    </source>
</evidence>
<organism evidence="12 13">
    <name type="scientific">Nonomuraea longicatena</name>
    <dbReference type="NCBI Taxonomy" id="83682"/>
    <lineage>
        <taxon>Bacteria</taxon>
        <taxon>Bacillati</taxon>
        <taxon>Actinomycetota</taxon>
        <taxon>Actinomycetes</taxon>
        <taxon>Streptosporangiales</taxon>
        <taxon>Streptosporangiaceae</taxon>
        <taxon>Nonomuraea</taxon>
    </lineage>
</organism>
<dbReference type="PANTHER" id="PTHR24421:SF10">
    <property type="entry name" value="NITRATE_NITRITE SENSOR PROTEIN NARQ"/>
    <property type="match status" value="1"/>
</dbReference>
<keyword evidence="9" id="KW-0175">Coiled coil</keyword>
<keyword evidence="8" id="KW-0902">Two-component regulatory system</keyword>
<dbReference type="EMBL" id="BAAAHQ010000007">
    <property type="protein sequence ID" value="GAA0919624.1"/>
    <property type="molecule type" value="Genomic_DNA"/>
</dbReference>
<dbReference type="CDD" id="cd16917">
    <property type="entry name" value="HATPase_UhpB-NarQ-NarX-like"/>
    <property type="match status" value="1"/>
</dbReference>
<dbReference type="Pfam" id="PF02518">
    <property type="entry name" value="HATPase_c"/>
    <property type="match status" value="1"/>
</dbReference>
<dbReference type="InterPro" id="IPR036890">
    <property type="entry name" value="HATPase_C_sf"/>
</dbReference>
<keyword evidence="5" id="KW-0547">Nucleotide-binding</keyword>
<keyword evidence="7" id="KW-0067">ATP-binding</keyword>
<evidence type="ECO:0000256" key="5">
    <source>
        <dbReference type="ARBA" id="ARBA00022741"/>
    </source>
</evidence>
<dbReference type="Gene3D" id="1.20.5.1930">
    <property type="match status" value="1"/>
</dbReference>
<keyword evidence="10" id="KW-1133">Transmembrane helix</keyword>
<dbReference type="InterPro" id="IPR011712">
    <property type="entry name" value="Sig_transdc_His_kin_sub3_dim/P"/>
</dbReference>
<keyword evidence="3" id="KW-0597">Phosphoprotein</keyword>
<dbReference type="Gene3D" id="3.30.565.10">
    <property type="entry name" value="Histidine kinase-like ATPase, C-terminal domain"/>
    <property type="match status" value="1"/>
</dbReference>
<gene>
    <name evidence="12" type="ORF">GCM10009560_17260</name>
</gene>
<sequence>MFGLLWVLYQLRLPVPGPVRALTAGAWPAVLGHLVLAFPSGRLRTLPARVTAALGYLCVAVFALADGTAAVGAGGAALVLVGLAVLVLQAGRLRRGSAAERRALLPVLAAAVAASALFVVWKPMTIAGLGTPPLTVAVHLALAAVPVAYLWGLLRRRIDRGAVADLVVRLGDRDRPAALQPALAAVLHDPALRVGYWTSGGYVDADGRPFHPPDAPGQVLTRVDRDGPLAVLAHDRVLLADPELIEAACAAAALALANARLTAELRARLRQLADSRAQVLRAAEAERRRLERDLHDGVQQRLLSIPLTLGLAEASLSSRPERVAPLIGEAKSTTLAVLAEVRALTQGLHPPVLTERGLRGAVRELAAVAPVPLELGLEGADGLPADVETTAYYVVAEALANLAKHAGATRGRVVVRRDGATVAVEVEDDGRGGADLAGGSGLSGLAERVGDGGGRLSVHSPPGGGTRIRAELPCGS</sequence>
<evidence type="ECO:0000256" key="6">
    <source>
        <dbReference type="ARBA" id="ARBA00022777"/>
    </source>
</evidence>
<dbReference type="Pfam" id="PF07730">
    <property type="entry name" value="HisKA_3"/>
    <property type="match status" value="1"/>
</dbReference>
<keyword evidence="4" id="KW-0808">Transferase</keyword>
<feature type="coiled-coil region" evidence="9">
    <location>
        <begin position="273"/>
        <end position="300"/>
    </location>
</feature>
<evidence type="ECO:0000313" key="12">
    <source>
        <dbReference type="EMBL" id="GAA0919624.1"/>
    </source>
</evidence>
<evidence type="ECO:0000256" key="7">
    <source>
        <dbReference type="ARBA" id="ARBA00022840"/>
    </source>
</evidence>
<dbReference type="PANTHER" id="PTHR24421">
    <property type="entry name" value="NITRATE/NITRITE SENSOR PROTEIN NARX-RELATED"/>
    <property type="match status" value="1"/>
</dbReference>